<comment type="caution">
    <text evidence="3">The sequence shown here is derived from an EMBL/GenBank/DDBJ whole genome shotgun (WGS) entry which is preliminary data.</text>
</comment>
<gene>
    <name evidence="3" type="ORF">MEDL_27488</name>
</gene>
<name>A0A8S3RZ37_MYTED</name>
<organism evidence="3 4">
    <name type="scientific">Mytilus edulis</name>
    <name type="common">Blue mussel</name>
    <dbReference type="NCBI Taxonomy" id="6550"/>
    <lineage>
        <taxon>Eukaryota</taxon>
        <taxon>Metazoa</taxon>
        <taxon>Spiralia</taxon>
        <taxon>Lophotrochozoa</taxon>
        <taxon>Mollusca</taxon>
        <taxon>Bivalvia</taxon>
        <taxon>Autobranchia</taxon>
        <taxon>Pteriomorphia</taxon>
        <taxon>Mytilida</taxon>
        <taxon>Mytiloidea</taxon>
        <taxon>Mytilidae</taxon>
        <taxon>Mytilinae</taxon>
        <taxon>Mytilus</taxon>
    </lineage>
</organism>
<sequence length="927" mass="106143">MTEERQQNIRLFPRLYIASCIFHASSPQCVQPLHLLASDIADKYSSSSSDLMTINSRLGAGISKDTLKRFITNRVVQLNRDNSISSESFAVASFDNLDKNQSYALVGSGKDKSGFHGTTIQAVIPRPSEKNEKLNTASDDYIEYMDSSKPVEMSSCRTLPSVIIKSLTEPNNFIGEPSESKSNKFQELKLDDFHETDLEKEHWNTFETKLISYGFMKDCVQEKHILIPGLKTYLSHSHKTTEPSTFRSVAVLNDPADSKETVVKTLNILHDRFQIGQHLQHLVVVGDGKSYDHLIKLKTEYGSALDWVLPYPGDWHILKNILPIFIKIFYDAGIKELAGIYHHGATLKVLTECTKFSVTHRFLCHVWEAMIRCQIEAYKRQEVVTDWRQEVDSVLQNVLSSCDHTPEYSEKCAGDVLDVELWNSVLLQKSNLEALLESVRYNFSQWRFQNSAASATFKNGESPKDIERSRRTKEFNQENITYNTVSSDLLLPNNWRNFLNVRDHKRKFVNYLSSQLINFALQRFQDHECTVVTAGGYEDLYVDKALGAGDGEISEFSDFNSNHEEGDTRVWLHAIHSKSQRIIIYSPDTDTFFVGLPFINCLADKTIYLQLKDSTFDQQFVDMHRFSMQMSNDACFKELGNSENCLQMVYIASGCDFVSFFHGYGKKTFFDIFRLNANFISSDLSICNKDNIKGLCAFFRLILCVYFSKHRAAFQPANSVKEMYDNTLCKSDLDKHLALIKKFRENMWERVVSEVEMIPNAEALKLHWLRCCWVMQYWKQSSTNFMSLPDIKCFGWNMINGDVTVVWDSEVNVQKVNDTIQWYTKGCSCKSGCTTLRCSCKKSANKFCSPGCKCVNCVNLPNNVHQNIADDPDSDFEDSEPEENISYDSDSETDHNEIPMDTSGNTATNYTNYWDTFENYIFALPTD</sequence>
<proteinExistence type="predicted"/>
<dbReference type="Pfam" id="PF20231">
    <property type="entry name" value="DUF6589"/>
    <property type="match status" value="1"/>
</dbReference>
<dbReference type="AlphaFoldDB" id="A0A8S3RZ37"/>
<accession>A0A8S3RZ37</accession>
<evidence type="ECO:0000313" key="4">
    <source>
        <dbReference type="Proteomes" id="UP000683360"/>
    </source>
</evidence>
<protein>
    <recommendedName>
        <fullName evidence="2">Tesmin/TSO1-like CXC domain-containing protein</fullName>
    </recommendedName>
</protein>
<dbReference type="InterPro" id="IPR033467">
    <property type="entry name" value="Tesmin/TSO1-like_CXC"/>
</dbReference>
<feature type="domain" description="Tesmin/TSO1-like CXC" evidence="2">
    <location>
        <begin position="822"/>
        <end position="863"/>
    </location>
</feature>
<dbReference type="SMART" id="SM01114">
    <property type="entry name" value="CXC"/>
    <property type="match status" value="1"/>
</dbReference>
<dbReference type="EMBL" id="CAJPWZ010001368">
    <property type="protein sequence ID" value="CAG2213579.1"/>
    <property type="molecule type" value="Genomic_DNA"/>
</dbReference>
<feature type="region of interest" description="Disordered" evidence="1">
    <location>
        <begin position="868"/>
        <end position="904"/>
    </location>
</feature>
<dbReference type="PANTHER" id="PTHR47018">
    <property type="entry name" value="CXC DOMAIN-CONTAINING PROTEIN-RELATED"/>
    <property type="match status" value="1"/>
</dbReference>
<evidence type="ECO:0000256" key="1">
    <source>
        <dbReference type="SAM" id="MobiDB-lite"/>
    </source>
</evidence>
<dbReference type="Proteomes" id="UP000683360">
    <property type="component" value="Unassembled WGS sequence"/>
</dbReference>
<dbReference type="InterPro" id="IPR046496">
    <property type="entry name" value="DUF6589"/>
</dbReference>
<dbReference type="PANTHER" id="PTHR47018:SF2">
    <property type="entry name" value="TESMIN_TSO1-LIKE CXC DOMAIN-CONTAINING PROTEIN"/>
    <property type="match status" value="1"/>
</dbReference>
<feature type="compositionally biased region" description="Acidic residues" evidence="1">
    <location>
        <begin position="870"/>
        <end position="891"/>
    </location>
</feature>
<keyword evidence="4" id="KW-1185">Reference proteome</keyword>
<dbReference type="OrthoDB" id="10071095at2759"/>
<reference evidence="3" key="1">
    <citation type="submission" date="2021-03" db="EMBL/GenBank/DDBJ databases">
        <authorList>
            <person name="Bekaert M."/>
        </authorList>
    </citation>
    <scope>NUCLEOTIDE SEQUENCE</scope>
</reference>
<evidence type="ECO:0000313" key="3">
    <source>
        <dbReference type="EMBL" id="CAG2213579.1"/>
    </source>
</evidence>
<evidence type="ECO:0000259" key="2">
    <source>
        <dbReference type="SMART" id="SM01114"/>
    </source>
</evidence>